<evidence type="ECO:0000313" key="1">
    <source>
        <dbReference type="EMBL" id="CBW38845.1"/>
    </source>
</evidence>
<name>E8ZCV6_STREE</name>
<proteinExistence type="predicted"/>
<reference evidence="1" key="1">
    <citation type="submission" date="2010-07" db="EMBL/GenBank/DDBJ databases">
        <authorList>
            <person name="Croucher N."/>
        </authorList>
    </citation>
    <scope>NUCLEOTIDE SEQUENCE</scope>
    <source>
        <strain evidence="1">11876</strain>
    </source>
</reference>
<sequence length="42" mass="5017">MLDKFNCSMVLSYRLLLFIIFLFNLFAKMNLTSTIKLEQVEK</sequence>
<reference evidence="1" key="2">
    <citation type="journal article" date="2011" name="Science">
        <title>Rapid pneumococcal evolution in response to clinical interventions.</title>
        <authorList>
            <person name="Croucher N.J."/>
            <person name="Harris S.R."/>
            <person name="Fraser C."/>
            <person name="Quail M.A."/>
            <person name="Burton J."/>
            <person name="Van der Linden M."/>
            <person name="McGee L."/>
            <person name="Von Gottberg A."/>
            <person name="Song J.H."/>
            <person name="Ko K.S."/>
            <person name="Pichon B."/>
            <person name="Baker S."/>
            <person name="Parry C.M."/>
            <person name="Lambertsen L.M."/>
            <person name="Shahinas D."/>
            <person name="Pillai D.R."/>
            <person name="Mitchell T.J."/>
            <person name="Dougan G."/>
            <person name="Tomasz A."/>
            <person name="Klugman K.P."/>
            <person name="Parkhill J."/>
            <person name="Hanage W.P."/>
            <person name="Bentley S.D."/>
        </authorList>
    </citation>
    <scope>NUCLEOTIDE SEQUENCE</scope>
    <source>
        <strain evidence="1">11876</strain>
    </source>
</reference>
<dbReference type="EMBL" id="FR671404">
    <property type="protein sequence ID" value="CBW38845.1"/>
    <property type="molecule type" value="Genomic_DNA"/>
</dbReference>
<dbReference type="AlphaFoldDB" id="E8ZCV6"/>
<accession>E8ZCV6</accession>
<organism evidence="1">
    <name type="scientific">Streptococcus pneumoniae</name>
    <dbReference type="NCBI Taxonomy" id="1313"/>
    <lineage>
        <taxon>Bacteria</taxon>
        <taxon>Bacillati</taxon>
        <taxon>Bacillota</taxon>
        <taxon>Bacilli</taxon>
        <taxon>Lactobacillales</taxon>
        <taxon>Streptococcaceae</taxon>
        <taxon>Streptococcus</taxon>
    </lineage>
</organism>
<protein>
    <submittedName>
        <fullName evidence="1">Membrane protein</fullName>
    </submittedName>
</protein>